<dbReference type="Pfam" id="PF14025">
    <property type="entry name" value="DUF4241"/>
    <property type="match status" value="1"/>
</dbReference>
<keyword evidence="2" id="KW-1185">Reference proteome</keyword>
<accession>A0A7W9YM04</accession>
<dbReference type="EMBL" id="JACHDS010000001">
    <property type="protein sequence ID" value="MBB6174016.1"/>
    <property type="molecule type" value="Genomic_DNA"/>
</dbReference>
<dbReference type="AlphaFoldDB" id="A0A7W9YM04"/>
<evidence type="ECO:0008006" key="3">
    <source>
        <dbReference type="Google" id="ProtNLM"/>
    </source>
</evidence>
<dbReference type="RefSeq" id="WP_184077794.1">
    <property type="nucleotide sequence ID" value="NZ_JACHDS010000001.1"/>
</dbReference>
<evidence type="ECO:0000313" key="2">
    <source>
        <dbReference type="Proteomes" id="UP000546642"/>
    </source>
</evidence>
<gene>
    <name evidence="1" type="ORF">HNR23_004076</name>
</gene>
<protein>
    <recommendedName>
        <fullName evidence="3">DUF4241 domain-containing protein</fullName>
    </recommendedName>
</protein>
<name>A0A7W9YM04_9ACTN</name>
<dbReference type="Proteomes" id="UP000546642">
    <property type="component" value="Unassembled WGS sequence"/>
</dbReference>
<sequence length="228" mass="24184">MRFRLDADTTLTTAVHDQGDLHLPTGRLIAADPTDLMFAEGFTPYVQTVPPGRYPLRLTVAHVNGNPDHVRVCAAVLAVQNAAVTDWEMALVPGQDLRDLRSAEPARDEAEEEDDGGFGFFGFGVDGGMGCLLDAELLEHFAGILDDQDDGTAGWEVLLCGDGPEILVHGTDTVTLEAPDGSPGLIAFASGWGDGAYPVWFGRGGDGKVAAVVVDFLVLHGAQRIDVE</sequence>
<dbReference type="InterPro" id="IPR025335">
    <property type="entry name" value="DUF4241"/>
</dbReference>
<evidence type="ECO:0000313" key="1">
    <source>
        <dbReference type="EMBL" id="MBB6174016.1"/>
    </source>
</evidence>
<proteinExistence type="predicted"/>
<comment type="caution">
    <text evidence="1">The sequence shown here is derived from an EMBL/GenBank/DDBJ whole genome shotgun (WGS) entry which is preliminary data.</text>
</comment>
<reference evidence="1 2" key="1">
    <citation type="submission" date="2020-08" db="EMBL/GenBank/DDBJ databases">
        <title>Sequencing the genomes of 1000 actinobacteria strains.</title>
        <authorList>
            <person name="Klenk H.-P."/>
        </authorList>
    </citation>
    <scope>NUCLEOTIDE SEQUENCE [LARGE SCALE GENOMIC DNA]</scope>
    <source>
        <strain evidence="1 2">DSM 46659</strain>
    </source>
</reference>
<organism evidence="1 2">
    <name type="scientific">Nocardiopsis mwathae</name>
    <dbReference type="NCBI Taxonomy" id="1472723"/>
    <lineage>
        <taxon>Bacteria</taxon>
        <taxon>Bacillati</taxon>
        <taxon>Actinomycetota</taxon>
        <taxon>Actinomycetes</taxon>
        <taxon>Streptosporangiales</taxon>
        <taxon>Nocardiopsidaceae</taxon>
        <taxon>Nocardiopsis</taxon>
    </lineage>
</organism>